<dbReference type="InterPro" id="IPR050621">
    <property type="entry name" value="Tudor_domain_containing"/>
</dbReference>
<evidence type="ECO:0000259" key="1">
    <source>
        <dbReference type="PROSITE" id="PS50304"/>
    </source>
</evidence>
<organism evidence="2 3">
    <name type="scientific">Desmophyllum pertusum</name>
    <dbReference type="NCBI Taxonomy" id="174260"/>
    <lineage>
        <taxon>Eukaryota</taxon>
        <taxon>Metazoa</taxon>
        <taxon>Cnidaria</taxon>
        <taxon>Anthozoa</taxon>
        <taxon>Hexacorallia</taxon>
        <taxon>Scleractinia</taxon>
        <taxon>Caryophylliina</taxon>
        <taxon>Caryophylliidae</taxon>
        <taxon>Desmophyllum</taxon>
    </lineage>
</organism>
<evidence type="ECO:0000313" key="3">
    <source>
        <dbReference type="Proteomes" id="UP001163046"/>
    </source>
</evidence>
<gene>
    <name evidence="2" type="ORF">OS493_013324</name>
</gene>
<sequence length="90" mass="10400">MEARMGRDFDSDDENQEENLDSLMNKIGKFYSRNICQDPRRILPAVGELCVAKYSKDDKWYRARITSVREDELQSGSSWLGIPASVKIRV</sequence>
<name>A0A9W9YDE7_9CNID</name>
<dbReference type="Gene3D" id="2.30.30.140">
    <property type="match status" value="1"/>
</dbReference>
<dbReference type="Pfam" id="PF00567">
    <property type="entry name" value="TUDOR"/>
    <property type="match status" value="1"/>
</dbReference>
<accession>A0A9W9YDE7</accession>
<dbReference type="OrthoDB" id="9995375at2759"/>
<dbReference type="PANTHER" id="PTHR22948:SF29">
    <property type="entry name" value="FI02030P-RELATED"/>
    <property type="match status" value="1"/>
</dbReference>
<dbReference type="PROSITE" id="PS50304">
    <property type="entry name" value="TUDOR"/>
    <property type="match status" value="1"/>
</dbReference>
<dbReference type="SUPFAM" id="SSF63748">
    <property type="entry name" value="Tudor/PWWP/MBT"/>
    <property type="match status" value="1"/>
</dbReference>
<dbReference type="PANTHER" id="PTHR22948">
    <property type="entry name" value="TUDOR DOMAIN CONTAINING PROTEIN"/>
    <property type="match status" value="1"/>
</dbReference>
<evidence type="ECO:0000313" key="2">
    <source>
        <dbReference type="EMBL" id="KAJ7335961.1"/>
    </source>
</evidence>
<keyword evidence="3" id="KW-1185">Reference proteome</keyword>
<feature type="domain" description="Tudor" evidence="1">
    <location>
        <begin position="43"/>
        <end position="90"/>
    </location>
</feature>
<reference evidence="2" key="1">
    <citation type="submission" date="2023-01" db="EMBL/GenBank/DDBJ databases">
        <title>Genome assembly of the deep-sea coral Lophelia pertusa.</title>
        <authorList>
            <person name="Herrera S."/>
            <person name="Cordes E."/>
        </authorList>
    </citation>
    <scope>NUCLEOTIDE SEQUENCE</scope>
    <source>
        <strain evidence="2">USNM1676648</strain>
        <tissue evidence="2">Polyp</tissue>
    </source>
</reference>
<dbReference type="AlphaFoldDB" id="A0A9W9YDE7"/>
<dbReference type="EMBL" id="MU827783">
    <property type="protein sequence ID" value="KAJ7335961.1"/>
    <property type="molecule type" value="Genomic_DNA"/>
</dbReference>
<protein>
    <recommendedName>
        <fullName evidence="1">Tudor domain-containing protein</fullName>
    </recommendedName>
</protein>
<proteinExistence type="predicted"/>
<dbReference type="InterPro" id="IPR002999">
    <property type="entry name" value="Tudor"/>
</dbReference>
<dbReference type="Proteomes" id="UP001163046">
    <property type="component" value="Unassembled WGS sequence"/>
</dbReference>
<comment type="caution">
    <text evidence="2">The sequence shown here is derived from an EMBL/GenBank/DDBJ whole genome shotgun (WGS) entry which is preliminary data.</text>
</comment>